<organism evidence="1 2">
    <name type="scientific">Holothuria leucospilota</name>
    <name type="common">Black long sea cucumber</name>
    <name type="synonym">Mertensiothuria leucospilota</name>
    <dbReference type="NCBI Taxonomy" id="206669"/>
    <lineage>
        <taxon>Eukaryota</taxon>
        <taxon>Metazoa</taxon>
        <taxon>Echinodermata</taxon>
        <taxon>Eleutherozoa</taxon>
        <taxon>Echinozoa</taxon>
        <taxon>Holothuroidea</taxon>
        <taxon>Aspidochirotacea</taxon>
        <taxon>Aspidochirotida</taxon>
        <taxon>Holothuriidae</taxon>
        <taxon>Holothuria</taxon>
    </lineage>
</organism>
<sequence>MKGNEPRHHLRWKKLSLQSAPKLRSHRHNPTVGTAFNHKFSDIYLGKPTAVPPFAIRVRKALITGVYQPKFRGTAYQLGATAVERRDMSLALLPKLHEDQSYRVYDYKEDGNTVQCTLRLPLTTKDDALKWLKNFQETSFSTWRVDKTYPHAGNATGNKAKNIFRDVHIREGFPTIINLIWEHNHEVECADAFRKRDVNDTTKEKLLELFRAGHSPSSALDTLKYDLQSDNTNEEYLRLSADKSICPDLQYCYR</sequence>
<keyword evidence="2" id="KW-1185">Reference proteome</keyword>
<dbReference type="PANTHER" id="PTHR35385:SF2">
    <property type="entry name" value="PROTEIN B, PUTATIVE-RELATED"/>
    <property type="match status" value="1"/>
</dbReference>
<proteinExistence type="predicted"/>
<protein>
    <submittedName>
        <fullName evidence="1">Uncharacterized protein</fullName>
    </submittedName>
</protein>
<dbReference type="Proteomes" id="UP001152320">
    <property type="component" value="Chromosome 4"/>
</dbReference>
<evidence type="ECO:0000313" key="1">
    <source>
        <dbReference type="EMBL" id="KAJ8043334.1"/>
    </source>
</evidence>
<dbReference type="PANTHER" id="PTHR35385">
    <property type="entry name" value="PROTEIN B, PUTATIVE-RELATED-RELATED"/>
    <property type="match status" value="1"/>
</dbReference>
<dbReference type="OrthoDB" id="1902038at2759"/>
<reference evidence="1" key="1">
    <citation type="submission" date="2021-10" db="EMBL/GenBank/DDBJ databases">
        <title>Tropical sea cucumber genome reveals ecological adaptation and Cuvierian tubules defense mechanism.</title>
        <authorList>
            <person name="Chen T."/>
        </authorList>
    </citation>
    <scope>NUCLEOTIDE SEQUENCE</scope>
    <source>
        <strain evidence="1">Nanhai2018</strain>
        <tissue evidence="1">Muscle</tissue>
    </source>
</reference>
<evidence type="ECO:0000313" key="2">
    <source>
        <dbReference type="Proteomes" id="UP001152320"/>
    </source>
</evidence>
<dbReference type="AlphaFoldDB" id="A0A9Q1HEH5"/>
<name>A0A9Q1HEH5_HOLLE</name>
<accession>A0A9Q1HEH5</accession>
<gene>
    <name evidence="1" type="ORF">HOLleu_10378</name>
</gene>
<comment type="caution">
    <text evidence="1">The sequence shown here is derived from an EMBL/GenBank/DDBJ whole genome shotgun (WGS) entry which is preliminary data.</text>
</comment>
<dbReference type="EMBL" id="JAIZAY010000004">
    <property type="protein sequence ID" value="KAJ8043334.1"/>
    <property type="molecule type" value="Genomic_DNA"/>
</dbReference>